<keyword evidence="9 19" id="KW-0808">Transferase</keyword>
<keyword evidence="21" id="KW-1185">Reference proteome</keyword>
<evidence type="ECO:0000256" key="8">
    <source>
        <dbReference type="ARBA" id="ARBA00022573"/>
    </source>
</evidence>
<dbReference type="GO" id="GO:0051073">
    <property type="term" value="F:adenosylcobinamide-GDP ribazoletransferase activity"/>
    <property type="evidence" value="ECO:0007669"/>
    <property type="project" value="UniProtKB-UniRule"/>
</dbReference>
<dbReference type="GO" id="GO:0008818">
    <property type="term" value="F:cobalamin 5'-phosphate synthase activity"/>
    <property type="evidence" value="ECO:0007669"/>
    <property type="project" value="UniProtKB-UniRule"/>
</dbReference>
<dbReference type="PANTHER" id="PTHR34148:SF1">
    <property type="entry name" value="ADENOSYLCOBINAMIDE-GDP RIBAZOLETRANSFERASE"/>
    <property type="match status" value="1"/>
</dbReference>
<feature type="transmembrane region" description="Helical" evidence="19">
    <location>
        <begin position="140"/>
        <end position="161"/>
    </location>
</feature>
<keyword evidence="11 19" id="KW-0460">Magnesium</keyword>
<name>A0AAP2RE61_9EURY</name>
<evidence type="ECO:0000256" key="2">
    <source>
        <dbReference type="ARBA" id="ARBA00004651"/>
    </source>
</evidence>
<keyword evidence="8 19" id="KW-0169">Cobalamin biosynthesis</keyword>
<keyword evidence="12 19" id="KW-1133">Transmembrane helix</keyword>
<comment type="pathway">
    <text evidence="3 19">Cofactor biosynthesis; adenosylcobalamin biosynthesis; adenosylcobalamin from cob(II)yrinate a,c-diamide: step 7/7.</text>
</comment>
<evidence type="ECO:0000256" key="17">
    <source>
        <dbReference type="ARBA" id="ARBA00048623"/>
    </source>
</evidence>
<dbReference type="GO" id="GO:0009236">
    <property type="term" value="P:cobalamin biosynthetic process"/>
    <property type="evidence" value="ECO:0007669"/>
    <property type="project" value="UniProtKB-UniRule"/>
</dbReference>
<comment type="caution">
    <text evidence="20">The sequence shown here is derived from an EMBL/GenBank/DDBJ whole genome shotgun (WGS) entry which is preliminary data.</text>
</comment>
<feature type="transmembrane region" description="Helical" evidence="19">
    <location>
        <begin position="111"/>
        <end position="134"/>
    </location>
</feature>
<dbReference type="Proteomes" id="UP001320159">
    <property type="component" value="Unassembled WGS sequence"/>
</dbReference>
<evidence type="ECO:0000256" key="18">
    <source>
        <dbReference type="ARBA" id="ARBA00049504"/>
    </source>
</evidence>
<evidence type="ECO:0000256" key="10">
    <source>
        <dbReference type="ARBA" id="ARBA00022692"/>
    </source>
</evidence>
<evidence type="ECO:0000256" key="9">
    <source>
        <dbReference type="ARBA" id="ARBA00022679"/>
    </source>
</evidence>
<evidence type="ECO:0000256" key="12">
    <source>
        <dbReference type="ARBA" id="ARBA00022989"/>
    </source>
</evidence>
<evidence type="ECO:0000256" key="6">
    <source>
        <dbReference type="ARBA" id="ARBA00015850"/>
    </source>
</evidence>
<keyword evidence="13 19" id="KW-0472">Membrane</keyword>
<evidence type="ECO:0000256" key="11">
    <source>
        <dbReference type="ARBA" id="ARBA00022842"/>
    </source>
</evidence>
<evidence type="ECO:0000256" key="5">
    <source>
        <dbReference type="ARBA" id="ARBA00013200"/>
    </source>
</evidence>
<dbReference type="HAMAP" id="MF_00719">
    <property type="entry name" value="CobS"/>
    <property type="match status" value="1"/>
</dbReference>
<dbReference type="Pfam" id="PF02654">
    <property type="entry name" value="CobS"/>
    <property type="match status" value="1"/>
</dbReference>
<dbReference type="GO" id="GO:0005886">
    <property type="term" value="C:plasma membrane"/>
    <property type="evidence" value="ECO:0007669"/>
    <property type="project" value="UniProtKB-SubCell"/>
</dbReference>
<keyword evidence="7 19" id="KW-1003">Cell membrane</keyword>
<comment type="subcellular location">
    <subcellularLocation>
        <location evidence="2 19">Cell membrane</location>
        <topology evidence="2 19">Multi-pass membrane protein</topology>
    </subcellularLocation>
</comment>
<evidence type="ECO:0000256" key="1">
    <source>
        <dbReference type="ARBA" id="ARBA00001946"/>
    </source>
</evidence>
<evidence type="ECO:0000256" key="14">
    <source>
        <dbReference type="ARBA" id="ARBA00025228"/>
    </source>
</evidence>
<evidence type="ECO:0000313" key="20">
    <source>
        <dbReference type="EMBL" id="MCD1295698.1"/>
    </source>
</evidence>
<keyword evidence="10 19" id="KW-0812">Transmembrane</keyword>
<dbReference type="NCBIfam" id="TIGR00317">
    <property type="entry name" value="cobS"/>
    <property type="match status" value="1"/>
</dbReference>
<gene>
    <name evidence="19 20" type="primary">cobS</name>
    <name evidence="20" type="ORF">CUJ83_11885</name>
</gene>
<evidence type="ECO:0000256" key="7">
    <source>
        <dbReference type="ARBA" id="ARBA00022475"/>
    </source>
</evidence>
<evidence type="ECO:0000256" key="4">
    <source>
        <dbReference type="ARBA" id="ARBA00010561"/>
    </source>
</evidence>
<feature type="transmembrane region" description="Helical" evidence="19">
    <location>
        <begin position="216"/>
        <end position="242"/>
    </location>
</feature>
<sequence length="280" mass="29626">MTLNDELKGLRAAIGFFTNIPVNIKDGDFEQFTKRIYLFIIAAAIIGVILGTAGFLIQTFFPAALMAIFIIACIYLLTGINHMDGLSDMADGIIASGSVEKKIKAMKDVHAGTGGLLFIVLDLLFLHSAISLLLGLGTNLFFILLVAEICAKTAMTTVATFGKSIHTGMGSLTMEGATREHYAVGLIMALGIVWVVMGLAGLFPILPFQTMDPAAVIIRCSVVLLIGLIALGSSIVTGLIMLYVADQNFGGANGDVIGASNEVARIVALIIMGILMWTLL</sequence>
<feature type="transmembrane region" description="Helical" evidence="19">
    <location>
        <begin position="36"/>
        <end position="57"/>
    </location>
</feature>
<evidence type="ECO:0000256" key="13">
    <source>
        <dbReference type="ARBA" id="ARBA00023136"/>
    </source>
</evidence>
<feature type="transmembrane region" description="Helical" evidence="19">
    <location>
        <begin position="263"/>
        <end position="279"/>
    </location>
</feature>
<evidence type="ECO:0000256" key="3">
    <source>
        <dbReference type="ARBA" id="ARBA00004663"/>
    </source>
</evidence>
<evidence type="ECO:0000256" key="16">
    <source>
        <dbReference type="ARBA" id="ARBA00032853"/>
    </source>
</evidence>
<dbReference type="EC" id="2.7.8.26" evidence="5 19"/>
<evidence type="ECO:0000313" key="21">
    <source>
        <dbReference type="Proteomes" id="UP001320159"/>
    </source>
</evidence>
<evidence type="ECO:0000256" key="15">
    <source>
        <dbReference type="ARBA" id="ARBA00032605"/>
    </source>
</evidence>
<feature type="transmembrane region" description="Helical" evidence="19">
    <location>
        <begin position="182"/>
        <end position="204"/>
    </location>
</feature>
<comment type="catalytic activity">
    <reaction evidence="17 19">
        <text>alpha-ribazole + adenosylcob(III)inamide-GDP = adenosylcob(III)alamin + GMP + H(+)</text>
        <dbReference type="Rhea" id="RHEA:16049"/>
        <dbReference type="ChEBI" id="CHEBI:10329"/>
        <dbReference type="ChEBI" id="CHEBI:15378"/>
        <dbReference type="ChEBI" id="CHEBI:18408"/>
        <dbReference type="ChEBI" id="CHEBI:58115"/>
        <dbReference type="ChEBI" id="CHEBI:60487"/>
        <dbReference type="EC" id="2.7.8.26"/>
    </reaction>
</comment>
<dbReference type="PANTHER" id="PTHR34148">
    <property type="entry name" value="ADENOSYLCOBINAMIDE-GDP RIBAZOLETRANSFERASE"/>
    <property type="match status" value="1"/>
</dbReference>
<dbReference type="EMBL" id="PGCK01000010">
    <property type="protein sequence ID" value="MCD1295698.1"/>
    <property type="molecule type" value="Genomic_DNA"/>
</dbReference>
<feature type="transmembrane region" description="Helical" evidence="19">
    <location>
        <begin position="63"/>
        <end position="80"/>
    </location>
</feature>
<proteinExistence type="inferred from homology"/>
<comment type="similarity">
    <text evidence="4 19">Belongs to the CobS family.</text>
</comment>
<accession>A0AAP2RE61</accession>
<comment type="function">
    <text evidence="14 19">Joins adenosylcobinamide-GDP and alpha-ribazole to generate adenosylcobalamin (Ado-cobalamin). Also synthesizes adenosylcobalamin 5'-phosphate from adenosylcobinamide-GDP and alpha-ribazole 5'-phosphate.</text>
</comment>
<dbReference type="RefSeq" id="WP_230742554.1">
    <property type="nucleotide sequence ID" value="NZ_PGCK01000010.1"/>
</dbReference>
<dbReference type="AlphaFoldDB" id="A0AAP2RE61"/>
<evidence type="ECO:0000256" key="19">
    <source>
        <dbReference type="HAMAP-Rule" id="MF_00719"/>
    </source>
</evidence>
<organism evidence="20 21">
    <name type="scientific">Methanooceanicella nereidis</name>
    <dbReference type="NCBI Taxonomy" id="2052831"/>
    <lineage>
        <taxon>Archaea</taxon>
        <taxon>Methanobacteriati</taxon>
        <taxon>Methanobacteriota</taxon>
        <taxon>Stenosarchaea group</taxon>
        <taxon>Methanomicrobia</taxon>
        <taxon>Methanocellales</taxon>
        <taxon>Methanocellaceae</taxon>
        <taxon>Methanooceanicella</taxon>
    </lineage>
</organism>
<dbReference type="InterPro" id="IPR003805">
    <property type="entry name" value="CobS"/>
</dbReference>
<reference evidence="20 21" key="1">
    <citation type="submission" date="2017-11" db="EMBL/GenBank/DDBJ databases">
        <title>Isolation and Characterization of Family Methanocellaceae Species from Potential Methane Hydrate Area Offshore Southwestern Taiwan.</title>
        <authorList>
            <person name="Zhang W.-L."/>
            <person name="Chen W.-C."/>
            <person name="Lai M.-C."/>
            <person name="Chen S.-C."/>
        </authorList>
    </citation>
    <scope>NUCLEOTIDE SEQUENCE [LARGE SCALE GENOMIC DNA]</scope>
    <source>
        <strain evidence="20 21">CWC-04</strain>
    </source>
</reference>
<protein>
    <recommendedName>
        <fullName evidence="6 19">Adenosylcobinamide-GDP ribazoletransferase</fullName>
        <ecNumber evidence="5 19">2.7.8.26</ecNumber>
    </recommendedName>
    <alternativeName>
        <fullName evidence="16 19">Cobalamin synthase</fullName>
    </alternativeName>
    <alternativeName>
        <fullName evidence="15 19">Cobalamin-5'-phosphate synthase</fullName>
    </alternativeName>
</protein>
<comment type="catalytic activity">
    <reaction evidence="18 19">
        <text>alpha-ribazole 5'-phosphate + adenosylcob(III)inamide-GDP = adenosylcob(III)alamin 5'-phosphate + GMP + H(+)</text>
        <dbReference type="Rhea" id="RHEA:23560"/>
        <dbReference type="ChEBI" id="CHEBI:15378"/>
        <dbReference type="ChEBI" id="CHEBI:57918"/>
        <dbReference type="ChEBI" id="CHEBI:58115"/>
        <dbReference type="ChEBI" id="CHEBI:60487"/>
        <dbReference type="ChEBI" id="CHEBI:60493"/>
        <dbReference type="EC" id="2.7.8.26"/>
    </reaction>
</comment>
<comment type="cofactor">
    <cofactor evidence="1 19">
        <name>Mg(2+)</name>
        <dbReference type="ChEBI" id="CHEBI:18420"/>
    </cofactor>
</comment>